<feature type="domain" description="Glutamyl/glutaminyl-tRNA synthetase class Ib catalytic" evidence="12">
    <location>
        <begin position="10"/>
        <end position="331"/>
    </location>
</feature>
<dbReference type="InterPro" id="IPR020058">
    <property type="entry name" value="Glu/Gln-tRNA-synth_Ib_cat-dom"/>
</dbReference>
<dbReference type="PRINTS" id="PR00987">
    <property type="entry name" value="TRNASYNTHGLU"/>
</dbReference>
<evidence type="ECO:0000313" key="14">
    <source>
        <dbReference type="EMBL" id="AZP04199.1"/>
    </source>
</evidence>
<dbReference type="GO" id="GO:0008270">
    <property type="term" value="F:zinc ion binding"/>
    <property type="evidence" value="ECO:0007669"/>
    <property type="project" value="UniProtKB-UniRule"/>
</dbReference>
<dbReference type="EMBL" id="CP034465">
    <property type="protein sequence ID" value="AZP04199.1"/>
    <property type="molecule type" value="Genomic_DNA"/>
</dbReference>
<evidence type="ECO:0000256" key="10">
    <source>
        <dbReference type="ARBA" id="ARBA00048351"/>
    </source>
</evidence>
<dbReference type="GO" id="GO:0005524">
    <property type="term" value="F:ATP binding"/>
    <property type="evidence" value="ECO:0007669"/>
    <property type="project" value="UniProtKB-UniRule"/>
</dbReference>
<keyword evidence="7 11" id="KW-0067">ATP-binding</keyword>
<dbReference type="InterPro" id="IPR001412">
    <property type="entry name" value="aa-tRNA-synth_I_CS"/>
</dbReference>
<gene>
    <name evidence="11" type="primary">gltX</name>
    <name evidence="14" type="ORF">EJN90_05695</name>
</gene>
<dbReference type="PROSITE" id="PS00178">
    <property type="entry name" value="AA_TRNA_LIGASE_I"/>
    <property type="match status" value="1"/>
</dbReference>
<evidence type="ECO:0000256" key="9">
    <source>
        <dbReference type="ARBA" id="ARBA00023146"/>
    </source>
</evidence>
<comment type="subunit">
    <text evidence="3 11">Monomer.</text>
</comment>
<name>A0A3S9HA09_9LACT</name>
<evidence type="ECO:0000259" key="13">
    <source>
        <dbReference type="Pfam" id="PF19269"/>
    </source>
</evidence>
<feature type="binding site" evidence="11">
    <location>
        <position position="116"/>
    </location>
    <ligand>
        <name>Zn(2+)</name>
        <dbReference type="ChEBI" id="CHEBI:29105"/>
    </ligand>
</feature>
<reference evidence="15" key="1">
    <citation type="submission" date="2018-12" db="EMBL/GenBank/DDBJ databases">
        <title>Complete genome sequencing of Jeotgalibaca sp. H21T32.</title>
        <authorList>
            <person name="Bae J.-W."/>
            <person name="Lee S.-Y."/>
        </authorList>
    </citation>
    <scope>NUCLEOTIDE SEQUENCE [LARGE SCALE GENOMIC DNA]</scope>
    <source>
        <strain evidence="15">H21T32</strain>
    </source>
</reference>
<accession>A0A3S9HA09</accession>
<feature type="binding site" evidence="11">
    <location>
        <position position="114"/>
    </location>
    <ligand>
        <name>Zn(2+)</name>
        <dbReference type="ChEBI" id="CHEBI:29105"/>
    </ligand>
</feature>
<dbReference type="OrthoDB" id="9807503at2"/>
<comment type="similarity">
    <text evidence="2 11">Belongs to the class-I aminoacyl-tRNA synthetase family. Glutamate--tRNA ligase type 1 subfamily.</text>
</comment>
<dbReference type="CDD" id="cd00808">
    <property type="entry name" value="GluRS_core"/>
    <property type="match status" value="1"/>
</dbReference>
<evidence type="ECO:0000256" key="7">
    <source>
        <dbReference type="ARBA" id="ARBA00022840"/>
    </source>
</evidence>
<dbReference type="NCBIfam" id="TIGR00464">
    <property type="entry name" value="gltX_bact"/>
    <property type="match status" value="1"/>
</dbReference>
<dbReference type="SUPFAM" id="SSF52374">
    <property type="entry name" value="Nucleotidylyl transferase"/>
    <property type="match status" value="1"/>
</dbReference>
<dbReference type="KEGG" id="jeh:EJN90_05695"/>
<dbReference type="Gene3D" id="3.40.50.620">
    <property type="entry name" value="HUPs"/>
    <property type="match status" value="1"/>
</dbReference>
<dbReference type="InterPro" id="IPR004527">
    <property type="entry name" value="Glu-tRNA-ligase_bac/mito"/>
</dbReference>
<evidence type="ECO:0000259" key="12">
    <source>
        <dbReference type="Pfam" id="PF00749"/>
    </source>
</evidence>
<dbReference type="Pfam" id="PF00749">
    <property type="entry name" value="tRNA-synt_1c"/>
    <property type="match status" value="1"/>
</dbReference>
<evidence type="ECO:0000256" key="2">
    <source>
        <dbReference type="ARBA" id="ARBA00007894"/>
    </source>
</evidence>
<dbReference type="GO" id="GO:0000049">
    <property type="term" value="F:tRNA binding"/>
    <property type="evidence" value="ECO:0007669"/>
    <property type="project" value="InterPro"/>
</dbReference>
<comment type="catalytic activity">
    <reaction evidence="10 11">
        <text>tRNA(Glu) + L-glutamate + ATP = L-glutamyl-tRNA(Glu) + AMP + diphosphate</text>
        <dbReference type="Rhea" id="RHEA:23540"/>
        <dbReference type="Rhea" id="RHEA-COMP:9663"/>
        <dbReference type="Rhea" id="RHEA-COMP:9680"/>
        <dbReference type="ChEBI" id="CHEBI:29985"/>
        <dbReference type="ChEBI" id="CHEBI:30616"/>
        <dbReference type="ChEBI" id="CHEBI:33019"/>
        <dbReference type="ChEBI" id="CHEBI:78442"/>
        <dbReference type="ChEBI" id="CHEBI:78520"/>
        <dbReference type="ChEBI" id="CHEBI:456215"/>
        <dbReference type="EC" id="6.1.1.17"/>
    </reaction>
</comment>
<keyword evidence="15" id="KW-1185">Reference proteome</keyword>
<evidence type="ECO:0000313" key="15">
    <source>
        <dbReference type="Proteomes" id="UP000273326"/>
    </source>
</evidence>
<keyword evidence="11" id="KW-0862">Zinc</keyword>
<dbReference type="FunFam" id="1.10.10.350:FF:000002">
    <property type="entry name" value="Glutamate--tRNA ligase"/>
    <property type="match status" value="1"/>
</dbReference>
<comment type="subcellular location">
    <subcellularLocation>
        <location evidence="1 11">Cytoplasm</location>
    </subcellularLocation>
</comment>
<keyword evidence="9 11" id="KW-0030">Aminoacyl-tRNA synthetase</keyword>
<evidence type="ECO:0000256" key="5">
    <source>
        <dbReference type="ARBA" id="ARBA00022598"/>
    </source>
</evidence>
<dbReference type="InterPro" id="IPR033910">
    <property type="entry name" value="GluRS_core"/>
</dbReference>
<dbReference type="InterPro" id="IPR049940">
    <property type="entry name" value="GluQ/Sye"/>
</dbReference>
<dbReference type="Pfam" id="PF19269">
    <property type="entry name" value="Anticodon_2"/>
    <property type="match status" value="1"/>
</dbReference>
<dbReference type="EC" id="6.1.1.17" evidence="11"/>
<evidence type="ECO:0000256" key="3">
    <source>
        <dbReference type="ARBA" id="ARBA00011245"/>
    </source>
</evidence>
<dbReference type="GO" id="GO:0004818">
    <property type="term" value="F:glutamate-tRNA ligase activity"/>
    <property type="evidence" value="ECO:0007669"/>
    <property type="project" value="UniProtKB-UniRule"/>
</dbReference>
<organism evidence="14 15">
    <name type="scientific">Jeotgalibaca ciconiae</name>
    <dbReference type="NCBI Taxonomy" id="2496265"/>
    <lineage>
        <taxon>Bacteria</taxon>
        <taxon>Bacillati</taxon>
        <taxon>Bacillota</taxon>
        <taxon>Bacilli</taxon>
        <taxon>Lactobacillales</taxon>
        <taxon>Carnobacteriaceae</taxon>
        <taxon>Jeotgalibaca</taxon>
    </lineage>
</organism>
<dbReference type="Proteomes" id="UP000273326">
    <property type="component" value="Chromosome"/>
</dbReference>
<feature type="short sequence motif" description="'KMSKS' region" evidence="11">
    <location>
        <begin position="260"/>
        <end position="264"/>
    </location>
</feature>
<evidence type="ECO:0000256" key="11">
    <source>
        <dbReference type="HAMAP-Rule" id="MF_00022"/>
    </source>
</evidence>
<feature type="binding site" evidence="11">
    <location>
        <position position="263"/>
    </location>
    <ligand>
        <name>ATP</name>
        <dbReference type="ChEBI" id="CHEBI:30616"/>
    </ligand>
</feature>
<dbReference type="InterPro" id="IPR008925">
    <property type="entry name" value="aa_tRNA-synth_I_cd-bd_sf"/>
</dbReference>
<evidence type="ECO:0000256" key="8">
    <source>
        <dbReference type="ARBA" id="ARBA00022917"/>
    </source>
</evidence>
<dbReference type="HAMAP" id="MF_00022">
    <property type="entry name" value="Glu_tRNA_synth_type1"/>
    <property type="match status" value="1"/>
</dbReference>
<keyword evidence="8 11" id="KW-0648">Protein biosynthesis</keyword>
<dbReference type="Gene3D" id="1.10.10.350">
    <property type="match status" value="1"/>
</dbReference>
<evidence type="ECO:0000256" key="1">
    <source>
        <dbReference type="ARBA" id="ARBA00004496"/>
    </source>
</evidence>
<dbReference type="PANTHER" id="PTHR43311:SF2">
    <property type="entry name" value="GLUTAMATE--TRNA LIGASE, MITOCHONDRIAL-RELATED"/>
    <property type="match status" value="1"/>
</dbReference>
<evidence type="ECO:0000256" key="4">
    <source>
        <dbReference type="ARBA" id="ARBA00022490"/>
    </source>
</evidence>
<evidence type="ECO:0000256" key="6">
    <source>
        <dbReference type="ARBA" id="ARBA00022741"/>
    </source>
</evidence>
<comment type="function">
    <text evidence="11">Catalyzes the attachment of glutamate to tRNA(Glu) in a two-step reaction: glutamate is first activated by ATP to form Glu-AMP and then transferred to the acceptor end of tRNA(Glu).</text>
</comment>
<feature type="binding site" evidence="11">
    <location>
        <position position="143"/>
    </location>
    <ligand>
        <name>Zn(2+)</name>
        <dbReference type="ChEBI" id="CHEBI:29105"/>
    </ligand>
</feature>
<feature type="short sequence motif" description="'HIGH' region" evidence="11">
    <location>
        <begin position="17"/>
        <end position="27"/>
    </location>
</feature>
<feature type="domain" description="Aminoacyl-tRNA synthetase class I anticodon-binding" evidence="13">
    <location>
        <begin position="350"/>
        <end position="491"/>
    </location>
</feature>
<dbReference type="InterPro" id="IPR020751">
    <property type="entry name" value="aa-tRNA-synth_I_codon-bd_sub2"/>
</dbReference>
<keyword evidence="6 11" id="KW-0547">Nucleotide-binding</keyword>
<dbReference type="InterPro" id="IPR014729">
    <property type="entry name" value="Rossmann-like_a/b/a_fold"/>
</dbReference>
<keyword evidence="4 11" id="KW-0963">Cytoplasm</keyword>
<dbReference type="GO" id="GO:0006424">
    <property type="term" value="P:glutamyl-tRNA aminoacylation"/>
    <property type="evidence" value="ECO:0007669"/>
    <property type="project" value="UniProtKB-UniRule"/>
</dbReference>
<feature type="binding site" evidence="11">
    <location>
        <position position="141"/>
    </location>
    <ligand>
        <name>Zn(2+)</name>
        <dbReference type="ChEBI" id="CHEBI:29105"/>
    </ligand>
</feature>
<dbReference type="SUPFAM" id="SSF48163">
    <property type="entry name" value="An anticodon-binding domain of class I aminoacyl-tRNA synthetases"/>
    <property type="match status" value="1"/>
</dbReference>
<comment type="cofactor">
    <cofactor evidence="11">
        <name>Zn(2+)</name>
        <dbReference type="ChEBI" id="CHEBI:29105"/>
    </cofactor>
    <text evidence="11">Binds 1 zinc ion per subunit.</text>
</comment>
<dbReference type="PANTHER" id="PTHR43311">
    <property type="entry name" value="GLUTAMATE--TRNA LIGASE"/>
    <property type="match status" value="1"/>
</dbReference>
<sequence length="497" mass="57051">MKESKLMTKKIRVRYAPSPTGHLHIGNARTALFNYLFARHNDGEFIIRIEDTDLKRNIEHGEESQLENLQWLGIDWDEGPDKPGEYGPYRQSERKDIYDSMIDQLLLSNRAYKCYCTEEELEEEREQQRARGEMPHYGGRCAHLTPADQQEKEAQGIEPVIRFRVPKDNTYSFNDIVKGEINFEASSVGGDFIIRKRDGFPTYNFAVVIDDHLMGITHVLRGDDHIANTPKQMMIYEAFEWTVPEFGHMTLIINSETGKKLSKRDEAILQFISQYRELGYLPEAMFNFITLLGWSPVGEDEIFSREELIKIFDPARLSKSPAAFDSKKLEWVNNQYMKETDLDQVVPLAIEHLVQAGRVPENASEETQGWVKKLVSLYHEQMSYAAEIVPLSELFFSEILELDEAEKEILTGETVPVVLEAFKALLPEVEPFEEANIKAAIKQVQKDTKIKGKNLFMPIRIAISGEMHGPELGKTIEVLGKEKSLNHLEQVLTLLKK</sequence>
<protein>
    <recommendedName>
        <fullName evidence="11">Glutamate--tRNA ligase</fullName>
        <ecNumber evidence="11">6.1.1.17</ecNumber>
    </recommendedName>
    <alternativeName>
        <fullName evidence="11">Glutamyl-tRNA synthetase</fullName>
        <shortName evidence="11">GluRS</shortName>
    </alternativeName>
</protein>
<dbReference type="InterPro" id="IPR000924">
    <property type="entry name" value="Glu/Gln-tRNA-synth"/>
</dbReference>
<dbReference type="AlphaFoldDB" id="A0A3S9HA09"/>
<dbReference type="InterPro" id="IPR045462">
    <property type="entry name" value="aa-tRNA-synth_I_cd-bd"/>
</dbReference>
<keyword evidence="5 11" id="KW-0436">Ligase</keyword>
<keyword evidence="11" id="KW-0479">Metal-binding</keyword>
<dbReference type="GO" id="GO:0005829">
    <property type="term" value="C:cytosol"/>
    <property type="evidence" value="ECO:0007669"/>
    <property type="project" value="TreeGrafter"/>
</dbReference>
<proteinExistence type="inferred from homology"/>
<dbReference type="FunFam" id="3.40.50.620:FF:000007">
    <property type="entry name" value="Glutamate--tRNA ligase"/>
    <property type="match status" value="1"/>
</dbReference>